<evidence type="ECO:0000313" key="2">
    <source>
        <dbReference type="Proteomes" id="UP000279331"/>
    </source>
</evidence>
<dbReference type="RefSeq" id="WP_099224591.1">
    <property type="nucleotide sequence ID" value="NZ_CADEAW010000063.1"/>
</dbReference>
<gene>
    <name evidence="1" type="ORF">LAUMK42_04471</name>
</gene>
<evidence type="ECO:0000313" key="1">
    <source>
        <dbReference type="EMBL" id="VAZ85633.1"/>
    </source>
</evidence>
<accession>A0AB38UYT0</accession>
<comment type="caution">
    <text evidence="1">The sequence shown here is derived from an EMBL/GenBank/DDBJ whole genome shotgun (WGS) entry which is preliminary data.</text>
</comment>
<dbReference type="EMBL" id="UPHL01000128">
    <property type="protein sequence ID" value="VAZ85633.1"/>
    <property type="molecule type" value="Genomic_DNA"/>
</dbReference>
<name>A0AB38UYT0_9MYCO</name>
<reference evidence="1 2" key="1">
    <citation type="submission" date="2018-09" db="EMBL/GenBank/DDBJ databases">
        <authorList>
            <person name="Tagini F."/>
        </authorList>
    </citation>
    <scope>NUCLEOTIDE SEQUENCE [LARGE SCALE GENOMIC DNA]</scope>
    <source>
        <strain evidence="1 2">MK42</strain>
    </source>
</reference>
<dbReference type="AlphaFoldDB" id="A0AB38UYT0"/>
<proteinExistence type="predicted"/>
<sequence length="133" mass="14140">MSVVTAFPTLSQLLAWPTEHLIEAADHWEAVGGRCYGVANQGWRDALAVDWRGAAADTLRTETHSDMLTTSAVADQLHEAAKVARSGASDLHAARSRVRYAVEDARAAGSMSAKTCRSQIEAVVGRPRSGPPG</sequence>
<organism evidence="1 2">
    <name type="scientific">Mycobacterium persicum</name>
    <dbReference type="NCBI Taxonomy" id="1487726"/>
    <lineage>
        <taxon>Bacteria</taxon>
        <taxon>Bacillati</taxon>
        <taxon>Actinomycetota</taxon>
        <taxon>Actinomycetes</taxon>
        <taxon>Mycobacteriales</taxon>
        <taxon>Mycobacteriaceae</taxon>
        <taxon>Mycobacterium</taxon>
    </lineage>
</organism>
<dbReference type="Proteomes" id="UP000279331">
    <property type="component" value="Unassembled WGS sequence"/>
</dbReference>
<protein>
    <submittedName>
        <fullName evidence="1">Uncharacterized protein</fullName>
    </submittedName>
</protein>